<evidence type="ECO:0000256" key="1">
    <source>
        <dbReference type="SAM" id="MobiDB-lite"/>
    </source>
</evidence>
<organism evidence="2">
    <name type="scientific">Cladocopium goreaui</name>
    <dbReference type="NCBI Taxonomy" id="2562237"/>
    <lineage>
        <taxon>Eukaryota</taxon>
        <taxon>Sar</taxon>
        <taxon>Alveolata</taxon>
        <taxon>Dinophyceae</taxon>
        <taxon>Suessiales</taxon>
        <taxon>Symbiodiniaceae</taxon>
        <taxon>Cladocopium</taxon>
    </lineage>
</organism>
<accession>A0A9P1DJF6</accession>
<protein>
    <submittedName>
        <fullName evidence="4">Ankyrin-1</fullName>
    </submittedName>
</protein>
<evidence type="ECO:0000313" key="3">
    <source>
        <dbReference type="EMBL" id="CAL1164041.1"/>
    </source>
</evidence>
<evidence type="ECO:0000313" key="2">
    <source>
        <dbReference type="EMBL" id="CAI4010666.1"/>
    </source>
</evidence>
<evidence type="ECO:0000313" key="4">
    <source>
        <dbReference type="EMBL" id="CAL4797978.1"/>
    </source>
</evidence>
<dbReference type="InterPro" id="IPR011010">
    <property type="entry name" value="DNA_brk_join_enz"/>
</dbReference>
<dbReference type="Proteomes" id="UP001152797">
    <property type="component" value="Unassembled WGS sequence"/>
</dbReference>
<evidence type="ECO:0000313" key="5">
    <source>
        <dbReference type="Proteomes" id="UP001152797"/>
    </source>
</evidence>
<dbReference type="OrthoDB" id="423788at2759"/>
<dbReference type="EMBL" id="CAMXCT030004884">
    <property type="protein sequence ID" value="CAL4797978.1"/>
    <property type="molecule type" value="Genomic_DNA"/>
</dbReference>
<name>A0A9P1DJF6_9DINO</name>
<feature type="region of interest" description="Disordered" evidence="1">
    <location>
        <begin position="388"/>
        <end position="420"/>
    </location>
</feature>
<dbReference type="EMBL" id="CAMXCT010004884">
    <property type="protein sequence ID" value="CAI4010666.1"/>
    <property type="molecule type" value="Genomic_DNA"/>
</dbReference>
<keyword evidence="5" id="KW-1185">Reference proteome</keyword>
<sequence>MEPGGIAFVDYGERPVVWHTRLLLAPTNSTCWVILTPDLDSYEEEMDIGNPDFQNFHYAGPTGVIPPHIDRRRVYSFAPLSPGDLGRHMQQGRVTANAIRATVGLPPLPPLAAAAHPVAPPQPAAPPPVPAYVPVTGMLGGALPPAAPAVPAAVAGVGAQEQVNTWVAVEEVGQIKRGQILAVEPAALPAGSLIASDHAIVPDGPKFIFARKVKASEVEGYKLEDLRVLPVVFDGQGIRRREFYGLCSHLNDSSPQGGGLQLEGPATVLRLCKMMRDSNLTPTTFHEYWLRSADIPKGDRSVYEHECLSRIFEAMLTVDQLNAPALQSAELVSRRMQVIREAHRISPGSPDYSSDDIMMGWRYRRAGQGVDQELAAHVATELKNEAAIAKESRKAREEAEARRRAPNKKGKNAQEGAASFSDGDIRRELFPLPHISLGQPPPNPSQHQRRKAARHRLAQWRHIFQLCLIRMAEKFSRLRLVLDCRAVNQMFRSPPPLAMSAGFSWSRLKVPQEQTLYTAQTDVKDYFYSLRLPHYLRPFFALPPIPAHLLKLWGVSDEMGGSCEVDGMTFPQFGVVPMGWNWAMFFAQRVHQCQALLASGLGPSRLVAEGQPAPQLDSGEPCLMVYADNLNVIGTDRDKVQKVKDDIQQHLQQLGFRVREVIDASTRVDSLGFAIDGKSGKVLPIPERVSKVIAAFKWLSRSVAKEAEWAANLLHICCADLKREWSETVTDPYELNPDFKDIPQEFMDDNHWGLRFAAFMRLCALVLAADIAVFHRWVPSEFNPADHGSRARVRKMIQGANREERGAKRARYMSSVEQPRFQGQTFLEQQAVSHLVALDYVKRHQVFLNFVKSNRLSLDTAQNCDESFSIFLNSLFHAGLDITEGSKHFAAMLDACPSLSQKFQLPRSRRCLQGWQKLDPGSTRPPLPFALVALIVDKMCRSRQVVAALAVLTMFVAYLRPGEALGLQAIDVIKPCRSSKTAVINLHPSNRGECSKVGLADESISLDNAELPFFGNILVKLARKHANSWLFNMDYQQMKTIWDNTIQNLGISHKQYVMYQLRHAGPSHDRLHNFRTALEVKMRGRWSADSSVQRYEKHALINAEFQALPVAVQEASLKAEKSLKSTVLKFSNHLLG</sequence>
<gene>
    <name evidence="2" type="ORF">C1SCF055_LOCUS35914</name>
</gene>
<proteinExistence type="predicted"/>
<reference evidence="3" key="2">
    <citation type="submission" date="2024-04" db="EMBL/GenBank/DDBJ databases">
        <authorList>
            <person name="Chen Y."/>
            <person name="Shah S."/>
            <person name="Dougan E. K."/>
            <person name="Thang M."/>
            <person name="Chan C."/>
        </authorList>
    </citation>
    <scope>NUCLEOTIDE SEQUENCE [LARGE SCALE GENOMIC DNA]</scope>
</reference>
<dbReference type="EMBL" id="CAMXCT020004884">
    <property type="protein sequence ID" value="CAL1164041.1"/>
    <property type="molecule type" value="Genomic_DNA"/>
</dbReference>
<reference evidence="2" key="1">
    <citation type="submission" date="2022-10" db="EMBL/GenBank/DDBJ databases">
        <authorList>
            <person name="Chen Y."/>
            <person name="Dougan E. K."/>
            <person name="Chan C."/>
            <person name="Rhodes N."/>
            <person name="Thang M."/>
        </authorList>
    </citation>
    <scope>NUCLEOTIDE SEQUENCE</scope>
</reference>
<comment type="caution">
    <text evidence="2">The sequence shown here is derived from an EMBL/GenBank/DDBJ whole genome shotgun (WGS) entry which is preliminary data.</text>
</comment>
<feature type="compositionally biased region" description="Basic and acidic residues" evidence="1">
    <location>
        <begin position="388"/>
        <end position="403"/>
    </location>
</feature>
<dbReference type="AlphaFoldDB" id="A0A9P1DJF6"/>
<dbReference type="GO" id="GO:0003677">
    <property type="term" value="F:DNA binding"/>
    <property type="evidence" value="ECO:0007669"/>
    <property type="project" value="InterPro"/>
</dbReference>
<dbReference type="SUPFAM" id="SSF56349">
    <property type="entry name" value="DNA breaking-rejoining enzymes"/>
    <property type="match status" value="1"/>
</dbReference>